<dbReference type="Gene3D" id="1.20.120.160">
    <property type="entry name" value="HPT domain"/>
    <property type="match status" value="1"/>
</dbReference>
<dbReference type="InterPro" id="IPR008207">
    <property type="entry name" value="Sig_transdc_His_kin_Hpt_dom"/>
</dbReference>
<organism evidence="3 4">
    <name type="scientific">Aliivibrio sifiae</name>
    <dbReference type="NCBI Taxonomy" id="566293"/>
    <lineage>
        <taxon>Bacteria</taxon>
        <taxon>Pseudomonadati</taxon>
        <taxon>Pseudomonadota</taxon>
        <taxon>Gammaproteobacteria</taxon>
        <taxon>Vibrionales</taxon>
        <taxon>Vibrionaceae</taxon>
        <taxon>Aliivibrio</taxon>
    </lineage>
</organism>
<evidence type="ECO:0000313" key="3">
    <source>
        <dbReference type="EMBL" id="PQJ88061.1"/>
    </source>
</evidence>
<gene>
    <name evidence="3" type="ORF">BTO23_17565</name>
</gene>
<dbReference type="InterPro" id="IPR036641">
    <property type="entry name" value="HPT_dom_sf"/>
</dbReference>
<dbReference type="GO" id="GO:0004672">
    <property type="term" value="F:protein kinase activity"/>
    <property type="evidence" value="ECO:0007669"/>
    <property type="project" value="UniProtKB-ARBA"/>
</dbReference>
<dbReference type="AlphaFoldDB" id="A0A2S7X9P2"/>
<protein>
    <recommendedName>
        <fullName evidence="2">HPt domain-containing protein</fullName>
    </recommendedName>
</protein>
<evidence type="ECO:0000259" key="2">
    <source>
        <dbReference type="Pfam" id="PF01627"/>
    </source>
</evidence>
<sequence length="134" mass="14991">MQTSTENKDAQEDDEPSTVLVDEKILQQIITDTDAEVMPELIKFYIIESKDRVETITNAAHTEDLYVLEFEAHTLGSSSLTLGNVALSTLARQIELHCIQHEFSDALAKARLLPEIAKESFLALEQRNALGFTN</sequence>
<dbReference type="Pfam" id="PF01627">
    <property type="entry name" value="Hpt"/>
    <property type="match status" value="1"/>
</dbReference>
<evidence type="ECO:0000313" key="4">
    <source>
        <dbReference type="Proteomes" id="UP000239273"/>
    </source>
</evidence>
<dbReference type="GO" id="GO:0000160">
    <property type="term" value="P:phosphorelay signal transduction system"/>
    <property type="evidence" value="ECO:0007669"/>
    <property type="project" value="UniProtKB-KW"/>
</dbReference>
<reference evidence="3 4" key="1">
    <citation type="submission" date="2016-12" db="EMBL/GenBank/DDBJ databases">
        <title>Diversity of luminous bacteria.</title>
        <authorList>
            <person name="Yoshizawa S."/>
            <person name="Kogure K."/>
        </authorList>
    </citation>
    <scope>NUCLEOTIDE SEQUENCE [LARGE SCALE GENOMIC DNA]</scope>
    <source>
        <strain evidence="3 4">NBRC 105001</strain>
    </source>
</reference>
<proteinExistence type="predicted"/>
<dbReference type="SUPFAM" id="SSF47226">
    <property type="entry name" value="Histidine-containing phosphotransfer domain, HPT domain"/>
    <property type="match status" value="1"/>
</dbReference>
<evidence type="ECO:0000256" key="1">
    <source>
        <dbReference type="ARBA" id="ARBA00023012"/>
    </source>
</evidence>
<keyword evidence="1" id="KW-0902">Two-component regulatory system</keyword>
<dbReference type="OrthoDB" id="5875624at2"/>
<dbReference type="EMBL" id="MSCP01000002">
    <property type="protein sequence ID" value="PQJ88061.1"/>
    <property type="molecule type" value="Genomic_DNA"/>
</dbReference>
<dbReference type="Proteomes" id="UP000239273">
    <property type="component" value="Unassembled WGS sequence"/>
</dbReference>
<feature type="domain" description="HPt" evidence="2">
    <location>
        <begin position="40"/>
        <end position="104"/>
    </location>
</feature>
<accession>A0A2S7X9P2</accession>
<name>A0A2S7X9P2_9GAMM</name>
<comment type="caution">
    <text evidence="3">The sequence shown here is derived from an EMBL/GenBank/DDBJ whole genome shotgun (WGS) entry which is preliminary data.</text>
</comment>